<organism evidence="1 2">
    <name type="scientific">Methylobrevis albus</name>
    <dbReference type="NCBI Taxonomy" id="2793297"/>
    <lineage>
        <taxon>Bacteria</taxon>
        <taxon>Pseudomonadati</taxon>
        <taxon>Pseudomonadota</taxon>
        <taxon>Alphaproteobacteria</taxon>
        <taxon>Hyphomicrobiales</taxon>
        <taxon>Pleomorphomonadaceae</taxon>
        <taxon>Methylobrevis</taxon>
    </lineage>
</organism>
<evidence type="ECO:0000313" key="2">
    <source>
        <dbReference type="Proteomes" id="UP000631694"/>
    </source>
</evidence>
<dbReference type="Proteomes" id="UP000631694">
    <property type="component" value="Unassembled WGS sequence"/>
</dbReference>
<accession>A0A931I4K2</accession>
<dbReference type="AlphaFoldDB" id="A0A931I4K2"/>
<keyword evidence="2" id="KW-1185">Reference proteome</keyword>
<proteinExistence type="predicted"/>
<dbReference type="RefSeq" id="WP_197312862.1">
    <property type="nucleotide sequence ID" value="NZ_JADZLT010000056.1"/>
</dbReference>
<comment type="caution">
    <text evidence="1">The sequence shown here is derived from an EMBL/GenBank/DDBJ whole genome shotgun (WGS) entry which is preliminary data.</text>
</comment>
<evidence type="ECO:0000313" key="1">
    <source>
        <dbReference type="EMBL" id="MBH0239787.1"/>
    </source>
</evidence>
<sequence length="95" mass="10687">MDRTKLIIAEAVSQYPLKASQEWARAFGNDSSVEIDHIETSPTSYDVHDYLFEGQAQVFLRHGDEPAAQAVSAHVFGRCDGRRVELDRFVFDIAS</sequence>
<protein>
    <submittedName>
        <fullName evidence="1">Uncharacterized protein</fullName>
    </submittedName>
</protein>
<name>A0A931I4K2_9HYPH</name>
<dbReference type="EMBL" id="JADZLT010000056">
    <property type="protein sequence ID" value="MBH0239787.1"/>
    <property type="molecule type" value="Genomic_DNA"/>
</dbReference>
<gene>
    <name evidence="1" type="ORF">I5731_18350</name>
</gene>
<reference evidence="1" key="1">
    <citation type="submission" date="2020-12" db="EMBL/GenBank/DDBJ databases">
        <title>Methylobrevis albus sp. nov., isolated from fresh water lack sediment.</title>
        <authorList>
            <person name="Zou Q."/>
        </authorList>
    </citation>
    <scope>NUCLEOTIDE SEQUENCE</scope>
    <source>
        <strain evidence="1">L22</strain>
    </source>
</reference>